<sequence>MGESGRTTSDGSSPQCRQVAEPDDGGASPDGAPNFARDAAGLSIDTSRERQVIHSSTRTGPIEAASGWTAGCG</sequence>
<feature type="region of interest" description="Disordered" evidence="1">
    <location>
        <begin position="1"/>
        <end position="73"/>
    </location>
</feature>
<organism evidence="2 3">
    <name type="scientific">Mycobacterium kansasii</name>
    <dbReference type="NCBI Taxonomy" id="1768"/>
    <lineage>
        <taxon>Bacteria</taxon>
        <taxon>Bacillati</taxon>
        <taxon>Actinomycetota</taxon>
        <taxon>Actinomycetes</taxon>
        <taxon>Mycobacteriales</taxon>
        <taxon>Mycobacteriaceae</taxon>
        <taxon>Mycobacterium</taxon>
    </lineage>
</organism>
<dbReference type="Proteomes" id="UP000189229">
    <property type="component" value="Unassembled WGS sequence"/>
</dbReference>
<comment type="caution">
    <text evidence="2">The sequence shown here is derived from an EMBL/GenBank/DDBJ whole genome shotgun (WGS) entry which is preliminary data.</text>
</comment>
<evidence type="ECO:0000256" key="1">
    <source>
        <dbReference type="SAM" id="MobiDB-lite"/>
    </source>
</evidence>
<dbReference type="AlphaFoldDB" id="A0A1V3X9T2"/>
<gene>
    <name evidence="2" type="ORF">BZL30_3865</name>
</gene>
<proteinExistence type="predicted"/>
<dbReference type="EMBL" id="MVBM01000003">
    <property type="protein sequence ID" value="OOK75887.1"/>
    <property type="molecule type" value="Genomic_DNA"/>
</dbReference>
<reference evidence="2 3" key="1">
    <citation type="submission" date="2017-02" db="EMBL/GenBank/DDBJ databases">
        <title>Complete genome sequences of Mycobacterium kansasii strains isolated from rhesus macaques.</title>
        <authorList>
            <person name="Panda A."/>
            <person name="Nagaraj S."/>
            <person name="Zhao X."/>
            <person name="Tettelin H."/>
            <person name="Detolla L.J."/>
        </authorList>
    </citation>
    <scope>NUCLEOTIDE SEQUENCE [LARGE SCALE GENOMIC DNA]</scope>
    <source>
        <strain evidence="2 3">11-3813</strain>
    </source>
</reference>
<accession>A0A1V3X9T2</accession>
<evidence type="ECO:0000313" key="2">
    <source>
        <dbReference type="EMBL" id="OOK75887.1"/>
    </source>
</evidence>
<feature type="compositionally biased region" description="Polar residues" evidence="1">
    <location>
        <begin position="1"/>
        <end position="16"/>
    </location>
</feature>
<evidence type="ECO:0000313" key="3">
    <source>
        <dbReference type="Proteomes" id="UP000189229"/>
    </source>
</evidence>
<protein>
    <submittedName>
        <fullName evidence="2">Uncharacterized protein</fullName>
    </submittedName>
</protein>
<name>A0A1V3X9T2_MYCKA</name>